<dbReference type="InterPro" id="IPR044807">
    <property type="entry name" value="DRIP1-like"/>
</dbReference>
<proteinExistence type="predicted"/>
<dbReference type="PANTHER" id="PTHR46293">
    <property type="entry name" value="E3 UBIQUITIN PROTEIN LIGASE DRIP1"/>
    <property type="match status" value="1"/>
</dbReference>
<dbReference type="KEGG" id="adu:127741584"/>
<evidence type="ECO:0000259" key="5">
    <source>
        <dbReference type="PROSITE" id="PS50089"/>
    </source>
</evidence>
<evidence type="ECO:0000313" key="7">
    <source>
        <dbReference type="RefSeq" id="XP_052110291.1"/>
    </source>
</evidence>
<dbReference type="SMART" id="SM00184">
    <property type="entry name" value="RING"/>
    <property type="match status" value="1"/>
</dbReference>
<dbReference type="PANTHER" id="PTHR46293:SF1">
    <property type="entry name" value="OS03G0632800 PROTEIN"/>
    <property type="match status" value="1"/>
</dbReference>
<evidence type="ECO:0000256" key="2">
    <source>
        <dbReference type="ARBA" id="ARBA00022771"/>
    </source>
</evidence>
<evidence type="ECO:0000256" key="4">
    <source>
        <dbReference type="PROSITE-ProRule" id="PRU00175"/>
    </source>
</evidence>
<evidence type="ECO:0000256" key="3">
    <source>
        <dbReference type="ARBA" id="ARBA00022833"/>
    </source>
</evidence>
<dbReference type="RefSeq" id="XP_052110291.1">
    <property type="nucleotide sequence ID" value="XM_052254331.1"/>
</dbReference>
<keyword evidence="6" id="KW-1185">Reference proteome</keyword>
<protein>
    <submittedName>
        <fullName evidence="7">E3 ubiquitin protein ligase DRIP1</fullName>
    </submittedName>
</protein>
<dbReference type="InterPro" id="IPR013083">
    <property type="entry name" value="Znf_RING/FYVE/PHD"/>
</dbReference>
<dbReference type="Proteomes" id="UP000515211">
    <property type="component" value="Chromosome 9"/>
</dbReference>
<dbReference type="GO" id="GO:0008270">
    <property type="term" value="F:zinc ion binding"/>
    <property type="evidence" value="ECO:0007669"/>
    <property type="project" value="UniProtKB-KW"/>
</dbReference>
<dbReference type="PROSITE" id="PS50089">
    <property type="entry name" value="ZF_RING_2"/>
    <property type="match status" value="1"/>
</dbReference>
<sequence>MANHTIILKKTTILPFLTCKICDELLEDATAIVECLHLFCKKCIHHKIIEEELEHCPVCDLDLGPKPLKKLRHDESMQSIRNTIFPPRKRNIVNKVDDDVANAEKNELLGDLGRILFEDPENEKDMALKDLPYTSKEHVENIKEGLLPSEKSHCMQNENVKGKSICPDNVEG</sequence>
<dbReference type="GO" id="GO:0004842">
    <property type="term" value="F:ubiquitin-protein transferase activity"/>
    <property type="evidence" value="ECO:0007669"/>
    <property type="project" value="InterPro"/>
</dbReference>
<reference evidence="7" key="2">
    <citation type="submission" date="2025-08" db="UniProtKB">
        <authorList>
            <consortium name="RefSeq"/>
        </authorList>
    </citation>
    <scope>IDENTIFICATION</scope>
    <source>
        <tissue evidence="7">Whole plant</tissue>
    </source>
</reference>
<evidence type="ECO:0000313" key="6">
    <source>
        <dbReference type="Proteomes" id="UP000515211"/>
    </source>
</evidence>
<keyword evidence="3" id="KW-0862">Zinc</keyword>
<accession>A0A9C6T5G4</accession>
<name>A0A9C6T5G4_ARADU</name>
<dbReference type="PROSITE" id="PS00518">
    <property type="entry name" value="ZF_RING_1"/>
    <property type="match status" value="1"/>
</dbReference>
<dbReference type="InterPro" id="IPR017907">
    <property type="entry name" value="Znf_RING_CS"/>
</dbReference>
<organism evidence="6 7">
    <name type="scientific">Arachis duranensis</name>
    <name type="common">Wild peanut</name>
    <dbReference type="NCBI Taxonomy" id="130453"/>
    <lineage>
        <taxon>Eukaryota</taxon>
        <taxon>Viridiplantae</taxon>
        <taxon>Streptophyta</taxon>
        <taxon>Embryophyta</taxon>
        <taxon>Tracheophyta</taxon>
        <taxon>Spermatophyta</taxon>
        <taxon>Magnoliopsida</taxon>
        <taxon>eudicotyledons</taxon>
        <taxon>Gunneridae</taxon>
        <taxon>Pentapetalae</taxon>
        <taxon>rosids</taxon>
        <taxon>fabids</taxon>
        <taxon>Fabales</taxon>
        <taxon>Fabaceae</taxon>
        <taxon>Papilionoideae</taxon>
        <taxon>50 kb inversion clade</taxon>
        <taxon>dalbergioids sensu lato</taxon>
        <taxon>Dalbergieae</taxon>
        <taxon>Pterocarpus clade</taxon>
        <taxon>Arachis</taxon>
    </lineage>
</organism>
<dbReference type="Gene3D" id="3.30.40.10">
    <property type="entry name" value="Zinc/RING finger domain, C3HC4 (zinc finger)"/>
    <property type="match status" value="1"/>
</dbReference>
<dbReference type="GeneID" id="127741584"/>
<reference evidence="6" key="1">
    <citation type="journal article" date="2016" name="Nat. Genet.">
        <title>The genome sequences of Arachis duranensis and Arachis ipaensis, the diploid ancestors of cultivated peanut.</title>
        <authorList>
            <person name="Bertioli D.J."/>
            <person name="Cannon S.B."/>
            <person name="Froenicke L."/>
            <person name="Huang G."/>
            <person name="Farmer A.D."/>
            <person name="Cannon E.K."/>
            <person name="Liu X."/>
            <person name="Gao D."/>
            <person name="Clevenger J."/>
            <person name="Dash S."/>
            <person name="Ren L."/>
            <person name="Moretzsohn M.C."/>
            <person name="Shirasawa K."/>
            <person name="Huang W."/>
            <person name="Vidigal B."/>
            <person name="Abernathy B."/>
            <person name="Chu Y."/>
            <person name="Niederhuth C.E."/>
            <person name="Umale P."/>
            <person name="Araujo A.C."/>
            <person name="Kozik A."/>
            <person name="Kim K.D."/>
            <person name="Burow M.D."/>
            <person name="Varshney R.K."/>
            <person name="Wang X."/>
            <person name="Zhang X."/>
            <person name="Barkley N."/>
            <person name="Guimaraes P.M."/>
            <person name="Isobe S."/>
            <person name="Guo B."/>
            <person name="Liao B."/>
            <person name="Stalker H.T."/>
            <person name="Schmitz R.J."/>
            <person name="Scheffler B.E."/>
            <person name="Leal-Bertioli S.C."/>
            <person name="Xun X."/>
            <person name="Jackson S.A."/>
            <person name="Michelmore R."/>
            <person name="Ozias-Akins P."/>
        </authorList>
    </citation>
    <scope>NUCLEOTIDE SEQUENCE [LARGE SCALE GENOMIC DNA]</scope>
    <source>
        <strain evidence="6">cv. V14167</strain>
    </source>
</reference>
<evidence type="ECO:0000256" key="1">
    <source>
        <dbReference type="ARBA" id="ARBA00022723"/>
    </source>
</evidence>
<dbReference type="Pfam" id="PF13923">
    <property type="entry name" value="zf-C3HC4_2"/>
    <property type="match status" value="1"/>
</dbReference>
<feature type="domain" description="RING-type" evidence="5">
    <location>
        <begin position="19"/>
        <end position="60"/>
    </location>
</feature>
<dbReference type="InterPro" id="IPR001841">
    <property type="entry name" value="Znf_RING"/>
</dbReference>
<gene>
    <name evidence="7" type="primary">LOC127741584</name>
</gene>
<dbReference type="SUPFAM" id="SSF57850">
    <property type="entry name" value="RING/U-box"/>
    <property type="match status" value="1"/>
</dbReference>
<keyword evidence="1" id="KW-0479">Metal-binding</keyword>
<dbReference type="AlphaFoldDB" id="A0A9C6T5G4"/>
<keyword evidence="2 4" id="KW-0863">Zinc-finger</keyword>